<dbReference type="InterPro" id="IPR003660">
    <property type="entry name" value="HAMP_dom"/>
</dbReference>
<keyword evidence="4 13" id="KW-0597">Phosphoprotein</keyword>
<evidence type="ECO:0000256" key="14">
    <source>
        <dbReference type="SAM" id="Coils"/>
    </source>
</evidence>
<comment type="caution">
    <text evidence="19">The sequence shown here is derived from an EMBL/GenBank/DDBJ whole genome shotgun (WGS) entry which is preliminary data.</text>
</comment>
<feature type="transmembrane region" description="Helical" evidence="15">
    <location>
        <begin position="246"/>
        <end position="265"/>
    </location>
</feature>
<dbReference type="PROSITE" id="PS50109">
    <property type="entry name" value="HIS_KIN"/>
    <property type="match status" value="1"/>
</dbReference>
<dbReference type="Gene3D" id="3.30.450.40">
    <property type="match status" value="1"/>
</dbReference>
<evidence type="ECO:0000256" key="11">
    <source>
        <dbReference type="ARBA" id="ARBA00023012"/>
    </source>
</evidence>
<dbReference type="InterPro" id="IPR011006">
    <property type="entry name" value="CheY-like_superfamily"/>
</dbReference>
<evidence type="ECO:0000256" key="6">
    <source>
        <dbReference type="ARBA" id="ARBA00022692"/>
    </source>
</evidence>
<dbReference type="InterPro" id="IPR003661">
    <property type="entry name" value="HisK_dim/P_dom"/>
</dbReference>
<dbReference type="EMBL" id="DSVI01000026">
    <property type="protein sequence ID" value="HGT49171.1"/>
    <property type="molecule type" value="Genomic_DNA"/>
</dbReference>
<dbReference type="Gene3D" id="3.30.565.10">
    <property type="entry name" value="Histidine kinase-like ATPase, C-terminal domain"/>
    <property type="match status" value="1"/>
</dbReference>
<dbReference type="InterPro" id="IPR003594">
    <property type="entry name" value="HATPase_dom"/>
</dbReference>
<evidence type="ECO:0000256" key="7">
    <source>
        <dbReference type="ARBA" id="ARBA00022741"/>
    </source>
</evidence>
<evidence type="ECO:0000256" key="13">
    <source>
        <dbReference type="PROSITE-ProRule" id="PRU00169"/>
    </source>
</evidence>
<dbReference type="InterPro" id="IPR001789">
    <property type="entry name" value="Sig_transdc_resp-reg_receiver"/>
</dbReference>
<dbReference type="SUPFAM" id="SSF158472">
    <property type="entry name" value="HAMP domain-like"/>
    <property type="match status" value="1"/>
</dbReference>
<dbReference type="CDD" id="cd06225">
    <property type="entry name" value="HAMP"/>
    <property type="match status" value="1"/>
</dbReference>
<dbReference type="SUPFAM" id="SSF55874">
    <property type="entry name" value="ATPase domain of HSP90 chaperone/DNA topoisomerase II/histidine kinase"/>
    <property type="match status" value="1"/>
</dbReference>
<feature type="modified residue" description="4-aspartylphosphate" evidence="13">
    <location>
        <position position="1101"/>
    </location>
</feature>
<feature type="transmembrane region" description="Helical" evidence="15">
    <location>
        <begin position="7"/>
        <end position="30"/>
    </location>
</feature>
<dbReference type="PRINTS" id="PR00344">
    <property type="entry name" value="BCTRLSENSOR"/>
</dbReference>
<dbReference type="FunFam" id="1.10.287.130:FF:000004">
    <property type="entry name" value="Ethylene receptor 1"/>
    <property type="match status" value="1"/>
</dbReference>
<keyword evidence="6 15" id="KW-0812">Transmembrane</keyword>
<dbReference type="GO" id="GO:0016020">
    <property type="term" value="C:membrane"/>
    <property type="evidence" value="ECO:0007669"/>
    <property type="project" value="UniProtKB-SubCell"/>
</dbReference>
<evidence type="ECO:0000259" key="16">
    <source>
        <dbReference type="PROSITE" id="PS50109"/>
    </source>
</evidence>
<dbReference type="InterPro" id="IPR005467">
    <property type="entry name" value="His_kinase_dom"/>
</dbReference>
<feature type="domain" description="Response regulatory" evidence="17">
    <location>
        <begin position="1052"/>
        <end position="1168"/>
    </location>
</feature>
<keyword evidence="8" id="KW-0418">Kinase</keyword>
<dbReference type="EC" id="2.7.13.3" evidence="3"/>
<dbReference type="GO" id="GO:0000155">
    <property type="term" value="F:phosphorelay sensor kinase activity"/>
    <property type="evidence" value="ECO:0007669"/>
    <property type="project" value="InterPro"/>
</dbReference>
<keyword evidence="7" id="KW-0547">Nucleotide-binding</keyword>
<keyword evidence="14" id="KW-0175">Coiled coil</keyword>
<dbReference type="FunFam" id="3.30.565.10:FF:000010">
    <property type="entry name" value="Sensor histidine kinase RcsC"/>
    <property type="match status" value="1"/>
</dbReference>
<dbReference type="InterPro" id="IPR029016">
    <property type="entry name" value="GAF-like_dom_sf"/>
</dbReference>
<dbReference type="SMART" id="SM00387">
    <property type="entry name" value="HATPase_c"/>
    <property type="match status" value="1"/>
</dbReference>
<gene>
    <name evidence="19" type="ORF">ENS56_14130</name>
</gene>
<organism evidence="19">
    <name type="scientific">Ignavibacterium album</name>
    <dbReference type="NCBI Taxonomy" id="591197"/>
    <lineage>
        <taxon>Bacteria</taxon>
        <taxon>Pseudomonadati</taxon>
        <taxon>Ignavibacteriota</taxon>
        <taxon>Ignavibacteria</taxon>
        <taxon>Ignavibacteriales</taxon>
        <taxon>Ignavibacteriaceae</taxon>
        <taxon>Ignavibacterium</taxon>
    </lineage>
</organism>
<evidence type="ECO:0000256" key="2">
    <source>
        <dbReference type="ARBA" id="ARBA00004370"/>
    </source>
</evidence>
<proteinExistence type="predicted"/>
<reference evidence="19" key="1">
    <citation type="journal article" date="2020" name="mSystems">
        <title>Genome- and Community-Level Interaction Insights into Carbon Utilization and Element Cycling Functions of Hydrothermarchaeota in Hydrothermal Sediment.</title>
        <authorList>
            <person name="Zhou Z."/>
            <person name="Liu Y."/>
            <person name="Xu W."/>
            <person name="Pan J."/>
            <person name="Luo Z.H."/>
            <person name="Li M."/>
        </authorList>
    </citation>
    <scope>NUCLEOTIDE SEQUENCE [LARGE SCALE GENOMIC DNA]</scope>
    <source>
        <strain evidence="19">SpSt-500</strain>
    </source>
</reference>
<dbReference type="Pfam" id="PF00672">
    <property type="entry name" value="HAMP"/>
    <property type="match status" value="1"/>
</dbReference>
<evidence type="ECO:0000256" key="9">
    <source>
        <dbReference type="ARBA" id="ARBA00022840"/>
    </source>
</evidence>
<evidence type="ECO:0000259" key="17">
    <source>
        <dbReference type="PROSITE" id="PS50110"/>
    </source>
</evidence>
<dbReference type="SMART" id="SM00448">
    <property type="entry name" value="REC"/>
    <property type="match status" value="3"/>
</dbReference>
<dbReference type="SUPFAM" id="SSF47384">
    <property type="entry name" value="Homodimeric domain of signal transducing histidine kinase"/>
    <property type="match status" value="1"/>
</dbReference>
<name>A0A832G8G9_9BACT</name>
<evidence type="ECO:0000256" key="12">
    <source>
        <dbReference type="ARBA" id="ARBA00023136"/>
    </source>
</evidence>
<dbReference type="Pfam" id="PF02518">
    <property type="entry name" value="HATPase_c"/>
    <property type="match status" value="1"/>
</dbReference>
<evidence type="ECO:0000256" key="15">
    <source>
        <dbReference type="SAM" id="Phobius"/>
    </source>
</evidence>
<evidence type="ECO:0000256" key="1">
    <source>
        <dbReference type="ARBA" id="ARBA00000085"/>
    </source>
</evidence>
<dbReference type="PROSITE" id="PS50110">
    <property type="entry name" value="RESPONSE_REGULATORY"/>
    <property type="match status" value="3"/>
</dbReference>
<comment type="subcellular location">
    <subcellularLocation>
        <location evidence="2">Membrane</location>
    </subcellularLocation>
</comment>
<dbReference type="PANTHER" id="PTHR45339">
    <property type="entry name" value="HYBRID SIGNAL TRANSDUCTION HISTIDINE KINASE J"/>
    <property type="match status" value="1"/>
</dbReference>
<evidence type="ECO:0000256" key="4">
    <source>
        <dbReference type="ARBA" id="ARBA00022553"/>
    </source>
</evidence>
<evidence type="ECO:0000256" key="10">
    <source>
        <dbReference type="ARBA" id="ARBA00022989"/>
    </source>
</evidence>
<keyword evidence="12 15" id="KW-0472">Membrane</keyword>
<feature type="modified residue" description="4-aspartylphosphate" evidence="13">
    <location>
        <position position="825"/>
    </location>
</feature>
<keyword evidence="11" id="KW-0902">Two-component regulatory system</keyword>
<comment type="catalytic activity">
    <reaction evidence="1">
        <text>ATP + protein L-histidine = ADP + protein N-phospho-L-histidine.</text>
        <dbReference type="EC" id="2.7.13.3"/>
    </reaction>
</comment>
<keyword evidence="5" id="KW-0808">Transferase</keyword>
<keyword evidence="9" id="KW-0067">ATP-binding</keyword>
<dbReference type="InterPro" id="IPR036097">
    <property type="entry name" value="HisK_dim/P_sf"/>
</dbReference>
<dbReference type="PANTHER" id="PTHR45339:SF1">
    <property type="entry name" value="HYBRID SIGNAL TRANSDUCTION HISTIDINE KINASE J"/>
    <property type="match status" value="1"/>
</dbReference>
<dbReference type="CDD" id="cd16922">
    <property type="entry name" value="HATPase_EvgS-ArcB-TorS-like"/>
    <property type="match status" value="1"/>
</dbReference>
<dbReference type="PROSITE" id="PS50885">
    <property type="entry name" value="HAMP"/>
    <property type="match status" value="1"/>
</dbReference>
<dbReference type="Pfam" id="PF00512">
    <property type="entry name" value="HisKA"/>
    <property type="match status" value="1"/>
</dbReference>
<feature type="modified residue" description="4-aspartylphosphate" evidence="13">
    <location>
        <position position="947"/>
    </location>
</feature>
<dbReference type="Gene3D" id="1.10.287.130">
    <property type="match status" value="1"/>
</dbReference>
<feature type="domain" description="Response regulatory" evidence="17">
    <location>
        <begin position="898"/>
        <end position="1014"/>
    </location>
</feature>
<dbReference type="Gene3D" id="6.10.340.10">
    <property type="match status" value="1"/>
</dbReference>
<dbReference type="SMART" id="SM00304">
    <property type="entry name" value="HAMP"/>
    <property type="match status" value="1"/>
</dbReference>
<evidence type="ECO:0000256" key="5">
    <source>
        <dbReference type="ARBA" id="ARBA00022679"/>
    </source>
</evidence>
<dbReference type="SMART" id="SM00388">
    <property type="entry name" value="HisKA"/>
    <property type="match status" value="1"/>
</dbReference>
<accession>A0A832G8G9</accession>
<dbReference type="CDD" id="cd00082">
    <property type="entry name" value="HisKA"/>
    <property type="match status" value="1"/>
</dbReference>
<evidence type="ECO:0000256" key="8">
    <source>
        <dbReference type="ARBA" id="ARBA00022777"/>
    </source>
</evidence>
<evidence type="ECO:0000313" key="19">
    <source>
        <dbReference type="EMBL" id="HGT49171.1"/>
    </source>
</evidence>
<dbReference type="SUPFAM" id="SSF55781">
    <property type="entry name" value="GAF domain-like"/>
    <property type="match status" value="1"/>
</dbReference>
<dbReference type="CDD" id="cd17574">
    <property type="entry name" value="REC_OmpR"/>
    <property type="match status" value="1"/>
</dbReference>
<dbReference type="Pfam" id="PF00072">
    <property type="entry name" value="Response_reg"/>
    <property type="match status" value="3"/>
</dbReference>
<dbReference type="SUPFAM" id="SSF52172">
    <property type="entry name" value="CheY-like"/>
    <property type="match status" value="3"/>
</dbReference>
<feature type="coiled-coil region" evidence="14">
    <location>
        <begin position="465"/>
        <end position="527"/>
    </location>
</feature>
<dbReference type="InterPro" id="IPR004358">
    <property type="entry name" value="Sig_transdc_His_kin-like_C"/>
</dbReference>
<dbReference type="GO" id="GO:0005524">
    <property type="term" value="F:ATP binding"/>
    <property type="evidence" value="ECO:0007669"/>
    <property type="project" value="UniProtKB-KW"/>
</dbReference>
<feature type="domain" description="HAMP" evidence="18">
    <location>
        <begin position="267"/>
        <end position="319"/>
    </location>
</feature>
<dbReference type="AlphaFoldDB" id="A0A832G8G9"/>
<dbReference type="InterPro" id="IPR036890">
    <property type="entry name" value="HATPase_C_sf"/>
</dbReference>
<dbReference type="Gene3D" id="3.40.50.2300">
    <property type="match status" value="3"/>
</dbReference>
<evidence type="ECO:0000259" key="18">
    <source>
        <dbReference type="PROSITE" id="PS50885"/>
    </source>
</evidence>
<evidence type="ECO:0000256" key="3">
    <source>
        <dbReference type="ARBA" id="ARBA00012438"/>
    </source>
</evidence>
<feature type="domain" description="Histidine kinase" evidence="16">
    <location>
        <begin position="534"/>
        <end position="752"/>
    </location>
</feature>
<keyword evidence="10 15" id="KW-1133">Transmembrane helix</keyword>
<sequence length="1176" mass="133030">MKISFRILLINFTVVVIILLSAATVFYSLIFNTLNSQQTKNLINSSNSFIYTFQKLLSDLDDELLFFVENKNQNKSALLNSKTLDFVILTKSDENTIENISLSKNALTNSEVKTIHKFLEINPLAVIKKKKFEGRTYYYGKILNLNFIEDIAQRINAEVAIIWENSAAEISNPTMNREYLYLINTAYNYLRNKNSFDIYTQGTKASDILATLYKTNSDDLFKANISFLIFNKMGEAATLRDTLKNVLFIIGFVGIIISLILTYLLTNKIRRQIGELSFATEQIRTGNYNIRVPLKGKDEVAKLGDAFNLMLDEIVKNQKEMNDYTEFITLINKNPSLKEISDAALKKIINTCGFTVGAIYSVDDDEINFITSFGLGNNKIGSENNIFYKKVLETKEPLTIESDNFLPVASTGIFDIKIKYLHIRPVIYSNKIVAILEFGSLNKPSDEAIRYLSKIQEQLAVGLTNAKAFVQLENFVKELSRLNEEMQKQNEQIKNQNETLLKLSEQLKEKAKELEIQKEKAEESTKLKSQFLASMSHELRTPMNSILGLTELILDKAQLDDKNRERLEVVLKSGKRLMNLINDILDLSKIEAGKMEIREEEILLEELIEDVSSTIQPLINEKALRFTINRKCDTRLIITTDKGRVSQVLINLLGNAVKFTDKGNIELSVAITDDNFLVFSVSDTGIGIPEDAQKIIFEEFRQVDGSTTRRYSGTGLGLAISKKIIDLLGGKIWVKSIVGKGSIFSFTIPFHYKSESWKTKQQIDSIEIAKQNTDKPILVIDDDPDVRFTIGQYLTTRGYEVIFASNAETGIKLAIEHKPFAITLDVMLPDKDGWTALKELKENPHTKDIPVILISFIGEKNVGLGLGAFEYLVKPITSENLLAAFDKLEASTKRKIQKIVIVDDDELEFEKFTREFKSESITIEYIQDSEYAFNKIAEVQPDLIIIDLIMPKVDGITLTHKLKNSPMTRNIPVIISTAKDLTDSEKQELNSIVEHIAIKSQGHPMDVLKIVRDRIKQQEDSKYPTSIEEKSKTELAGNTVGISNLKQKDREEILIVDDDPDTLFTMNELVQALGYKTYLAKSGIECLKMLDHIKPDLILLDIMMPGMDGFQTLKNIRSIKKMSDVPVYAVTAKAMAGDKEIILKNGFNDYIPKPVNSTIISTKISQLFLKVKSNSV</sequence>
<feature type="domain" description="Response regulatory" evidence="17">
    <location>
        <begin position="776"/>
        <end position="889"/>
    </location>
</feature>
<protein>
    <recommendedName>
        <fullName evidence="3">histidine kinase</fullName>
        <ecNumber evidence="3">2.7.13.3</ecNumber>
    </recommendedName>
</protein>